<dbReference type="PROSITE" id="PS50089">
    <property type="entry name" value="ZF_RING_2"/>
    <property type="match status" value="1"/>
</dbReference>
<evidence type="ECO:0000256" key="2">
    <source>
        <dbReference type="SAM" id="MobiDB-lite"/>
    </source>
</evidence>
<feature type="region of interest" description="Disordered" evidence="2">
    <location>
        <begin position="15"/>
        <end position="40"/>
    </location>
</feature>
<dbReference type="InterPro" id="IPR001841">
    <property type="entry name" value="Znf_RING"/>
</dbReference>
<evidence type="ECO:0000259" key="3">
    <source>
        <dbReference type="PROSITE" id="PS50089"/>
    </source>
</evidence>
<dbReference type="SMART" id="SM00184">
    <property type="entry name" value="RING"/>
    <property type="match status" value="1"/>
</dbReference>
<dbReference type="PANTHER" id="PTHR22765:SF416">
    <property type="entry name" value="E3 UBIQUITIN-PROTEIN LIGASE GODZILLA"/>
    <property type="match status" value="1"/>
</dbReference>
<dbReference type="AlphaFoldDB" id="A0A9W8H7D8"/>
<accession>A0A9W8H7D8</accession>
<keyword evidence="5" id="KW-1185">Reference proteome</keyword>
<dbReference type="PANTHER" id="PTHR22765">
    <property type="entry name" value="RING FINGER AND PROTEASE ASSOCIATED DOMAIN-CONTAINING"/>
    <property type="match status" value="1"/>
</dbReference>
<dbReference type="InterPro" id="IPR013083">
    <property type="entry name" value="Znf_RING/FYVE/PHD"/>
</dbReference>
<organism evidence="4 5">
    <name type="scientific">Coemansia interrupta</name>
    <dbReference type="NCBI Taxonomy" id="1126814"/>
    <lineage>
        <taxon>Eukaryota</taxon>
        <taxon>Fungi</taxon>
        <taxon>Fungi incertae sedis</taxon>
        <taxon>Zoopagomycota</taxon>
        <taxon>Kickxellomycotina</taxon>
        <taxon>Kickxellomycetes</taxon>
        <taxon>Kickxellales</taxon>
        <taxon>Kickxellaceae</taxon>
        <taxon>Coemansia</taxon>
    </lineage>
</organism>
<dbReference type="GO" id="GO:0061630">
    <property type="term" value="F:ubiquitin protein ligase activity"/>
    <property type="evidence" value="ECO:0007669"/>
    <property type="project" value="TreeGrafter"/>
</dbReference>
<evidence type="ECO:0000313" key="4">
    <source>
        <dbReference type="EMBL" id="KAJ2776671.1"/>
    </source>
</evidence>
<dbReference type="Gene3D" id="3.30.40.10">
    <property type="entry name" value="Zinc/RING finger domain, C3HC4 (zinc finger)"/>
    <property type="match status" value="1"/>
</dbReference>
<feature type="domain" description="RING-type" evidence="3">
    <location>
        <begin position="90"/>
        <end position="132"/>
    </location>
</feature>
<dbReference type="CDD" id="cd16454">
    <property type="entry name" value="RING-H2_PA-TM-RING"/>
    <property type="match status" value="1"/>
</dbReference>
<dbReference type="Proteomes" id="UP001140172">
    <property type="component" value="Unassembled WGS sequence"/>
</dbReference>
<protein>
    <recommendedName>
        <fullName evidence="3">RING-type domain-containing protein</fullName>
    </recommendedName>
</protein>
<dbReference type="EMBL" id="JANBUM010000474">
    <property type="protein sequence ID" value="KAJ2776671.1"/>
    <property type="molecule type" value="Genomic_DNA"/>
</dbReference>
<dbReference type="Pfam" id="PF13639">
    <property type="entry name" value="zf-RING_2"/>
    <property type="match status" value="1"/>
</dbReference>
<evidence type="ECO:0000256" key="1">
    <source>
        <dbReference type="PROSITE-ProRule" id="PRU00175"/>
    </source>
</evidence>
<sequence>MIGVVYVVIRRCKQRRRTRPTDTATRSPPQPAKRTPRHLSADETLALGTALLTAQDIHPPPPIHPPAPHLPGFPAKHHPRRPRRMHMARCVVCLEDFGIGEEIRRLACRHYFHAPCIDPWLSKRSATCPMCNYDVAAAFDRDKPLAEVKVDISRM</sequence>
<proteinExistence type="predicted"/>
<gene>
    <name evidence="4" type="ORF">GGI15_004775</name>
</gene>
<dbReference type="GO" id="GO:0005737">
    <property type="term" value="C:cytoplasm"/>
    <property type="evidence" value="ECO:0007669"/>
    <property type="project" value="TreeGrafter"/>
</dbReference>
<dbReference type="InterPro" id="IPR051826">
    <property type="entry name" value="E3_ubiquitin-ligase_domain"/>
</dbReference>
<name>A0A9W8H7D8_9FUNG</name>
<evidence type="ECO:0000313" key="5">
    <source>
        <dbReference type="Proteomes" id="UP001140172"/>
    </source>
</evidence>
<dbReference type="OrthoDB" id="8062037at2759"/>
<dbReference type="GO" id="GO:0006511">
    <property type="term" value="P:ubiquitin-dependent protein catabolic process"/>
    <property type="evidence" value="ECO:0007669"/>
    <property type="project" value="TreeGrafter"/>
</dbReference>
<comment type="caution">
    <text evidence="4">The sequence shown here is derived from an EMBL/GenBank/DDBJ whole genome shotgun (WGS) entry which is preliminary data.</text>
</comment>
<keyword evidence="1" id="KW-0479">Metal-binding</keyword>
<dbReference type="GO" id="GO:0008270">
    <property type="term" value="F:zinc ion binding"/>
    <property type="evidence" value="ECO:0007669"/>
    <property type="project" value="UniProtKB-KW"/>
</dbReference>
<dbReference type="SUPFAM" id="SSF57850">
    <property type="entry name" value="RING/U-box"/>
    <property type="match status" value="1"/>
</dbReference>
<keyword evidence="1" id="KW-0862">Zinc</keyword>
<reference evidence="4" key="1">
    <citation type="submission" date="2022-07" db="EMBL/GenBank/DDBJ databases">
        <title>Phylogenomic reconstructions and comparative analyses of Kickxellomycotina fungi.</title>
        <authorList>
            <person name="Reynolds N.K."/>
            <person name="Stajich J.E."/>
            <person name="Barry K."/>
            <person name="Grigoriev I.V."/>
            <person name="Crous P."/>
            <person name="Smith M.E."/>
        </authorList>
    </citation>
    <scope>NUCLEOTIDE SEQUENCE</scope>
    <source>
        <strain evidence="4">BCRC 34489</strain>
    </source>
</reference>
<keyword evidence="1" id="KW-0863">Zinc-finger</keyword>